<dbReference type="SUPFAM" id="SSF55729">
    <property type="entry name" value="Acyl-CoA N-acyltransferases (Nat)"/>
    <property type="match status" value="1"/>
</dbReference>
<dbReference type="Proteomes" id="UP000604475">
    <property type="component" value="Unassembled WGS sequence"/>
</dbReference>
<keyword evidence="3" id="KW-1185">Reference proteome</keyword>
<dbReference type="Gene3D" id="3.40.630.30">
    <property type="match status" value="1"/>
</dbReference>
<gene>
    <name evidence="2" type="ORF">I7412_17885</name>
</gene>
<dbReference type="GO" id="GO:0016747">
    <property type="term" value="F:acyltransferase activity, transferring groups other than amino-acyl groups"/>
    <property type="evidence" value="ECO:0007669"/>
    <property type="project" value="InterPro"/>
</dbReference>
<protein>
    <submittedName>
        <fullName evidence="2">GNAT family N-acetyltransferase</fullName>
    </submittedName>
</protein>
<evidence type="ECO:0000259" key="1">
    <source>
        <dbReference type="PROSITE" id="PS51186"/>
    </source>
</evidence>
<comment type="caution">
    <text evidence="2">The sequence shown here is derived from an EMBL/GenBank/DDBJ whole genome shotgun (WGS) entry which is preliminary data.</text>
</comment>
<dbReference type="RefSeq" id="WP_203005204.1">
    <property type="nucleotide sequence ID" value="NZ_JADWYU010000193.1"/>
</dbReference>
<dbReference type="AlphaFoldDB" id="A0A937UMM7"/>
<reference evidence="2" key="1">
    <citation type="submission" date="2020-12" db="EMBL/GenBank/DDBJ databases">
        <title>Genomic characterization of non-nitrogen-fixing Frankia strains.</title>
        <authorList>
            <person name="Carlos-Shanley C."/>
            <person name="Guerra T."/>
            <person name="Hahn D."/>
        </authorList>
    </citation>
    <scope>NUCLEOTIDE SEQUENCE</scope>
    <source>
        <strain evidence="2">CN6</strain>
    </source>
</reference>
<name>A0A937UMM7_9ACTN</name>
<evidence type="ECO:0000313" key="3">
    <source>
        <dbReference type="Proteomes" id="UP000604475"/>
    </source>
</evidence>
<dbReference type="CDD" id="cd04301">
    <property type="entry name" value="NAT_SF"/>
    <property type="match status" value="1"/>
</dbReference>
<dbReference type="InterPro" id="IPR000182">
    <property type="entry name" value="GNAT_dom"/>
</dbReference>
<organism evidence="2 3">
    <name type="scientific">Frankia nepalensis</name>
    <dbReference type="NCBI Taxonomy" id="1836974"/>
    <lineage>
        <taxon>Bacteria</taxon>
        <taxon>Bacillati</taxon>
        <taxon>Actinomycetota</taxon>
        <taxon>Actinomycetes</taxon>
        <taxon>Frankiales</taxon>
        <taxon>Frankiaceae</taxon>
        <taxon>Frankia</taxon>
    </lineage>
</organism>
<evidence type="ECO:0000313" key="2">
    <source>
        <dbReference type="EMBL" id="MBL7628994.1"/>
    </source>
</evidence>
<dbReference type="EMBL" id="JAEACQ010000201">
    <property type="protein sequence ID" value="MBL7628994.1"/>
    <property type="molecule type" value="Genomic_DNA"/>
</dbReference>
<sequence length="269" mass="29136">MKPISLGFRTDLMVRRLAGARITEHASHLVVATPANPGFWWGNFVLFDHPPRPGDAARWEAVFSGEFPDAAYLALGVDGTDGDPGDAAELARLGVTVEVNSVLTATRLAPLARPAADATIRPLTSDDDWARAVALRLACYEDEASSPDTARFVERQLREERGLCEAGHGAWFGGFVDGQLRAAGGLLGDNDGLARFQSIETHPAHRGRGLASTLLHRAGTWGLRERGAHTLVIVADPDYHAIGLYRALGFTDAERQVQLQREPCPDIDR</sequence>
<dbReference type="PROSITE" id="PS51186">
    <property type="entry name" value="GNAT"/>
    <property type="match status" value="1"/>
</dbReference>
<feature type="domain" description="N-acetyltransferase" evidence="1">
    <location>
        <begin position="118"/>
        <end position="269"/>
    </location>
</feature>
<accession>A0A937UMM7</accession>
<proteinExistence type="predicted"/>
<dbReference type="InterPro" id="IPR016181">
    <property type="entry name" value="Acyl_CoA_acyltransferase"/>
</dbReference>
<dbReference type="Pfam" id="PF00583">
    <property type="entry name" value="Acetyltransf_1"/>
    <property type="match status" value="1"/>
</dbReference>